<dbReference type="InterPro" id="IPR041492">
    <property type="entry name" value="HAD_2"/>
</dbReference>
<keyword evidence="2" id="KW-1185">Reference proteome</keyword>
<dbReference type="NCBIfam" id="TIGR03351">
    <property type="entry name" value="PhnX-like"/>
    <property type="match status" value="1"/>
</dbReference>
<dbReference type="Gene3D" id="3.40.50.1000">
    <property type="entry name" value="HAD superfamily/HAD-like"/>
    <property type="match status" value="1"/>
</dbReference>
<dbReference type="SFLD" id="SFLDS00003">
    <property type="entry name" value="Haloacid_Dehalogenase"/>
    <property type="match status" value="1"/>
</dbReference>
<dbReference type="Pfam" id="PF13419">
    <property type="entry name" value="HAD_2"/>
    <property type="match status" value="1"/>
</dbReference>
<dbReference type="GO" id="GO:0006281">
    <property type="term" value="P:DNA repair"/>
    <property type="evidence" value="ECO:0007669"/>
    <property type="project" value="TreeGrafter"/>
</dbReference>
<dbReference type="PANTHER" id="PTHR43434">
    <property type="entry name" value="PHOSPHOGLYCOLATE PHOSPHATASE"/>
    <property type="match status" value="1"/>
</dbReference>
<protein>
    <submittedName>
        <fullName evidence="1">Phosphonatase-like hydrolase</fullName>
    </submittedName>
</protein>
<evidence type="ECO:0000313" key="1">
    <source>
        <dbReference type="EMBL" id="SHO62539.1"/>
    </source>
</evidence>
<keyword evidence="1" id="KW-0378">Hydrolase</keyword>
<dbReference type="Proteomes" id="UP000184609">
    <property type="component" value="Unassembled WGS sequence"/>
</dbReference>
<dbReference type="InterPro" id="IPR022468">
    <property type="entry name" value="PhnX-like"/>
</dbReference>
<gene>
    <name evidence="1" type="ORF">SAMN04488108_2144</name>
</gene>
<dbReference type="PANTHER" id="PTHR43434:SF19">
    <property type="entry name" value="PHOSPHONOACETALDEHYDE HYDROLASE"/>
    <property type="match status" value="1"/>
</dbReference>
<dbReference type="SFLD" id="SFLDG01129">
    <property type="entry name" value="C1.5:_HAD__Beta-PGM__Phosphata"/>
    <property type="match status" value="1"/>
</dbReference>
<proteinExistence type="predicted"/>
<sequence>MSKIKLAVFDMAGTTVDEDNVVYKTVQKVINDKGYGVSLDQVLEYGAGKEKHQAIIDVLTNCTEEQEVKEKAAEIFGNFKPELKAAYENLDVKTFEGVKEMMEALRSNEVFVVLNTGYDRKTAQSLVDKLGWEVGKDIDGLVTADDVVNGRPGPDMILKAMEIVGVTDSQTVLKAGDSAIDIEEGKNANCGLTVGVLTGAQTSEQLQTVNPDYILESVASLDKILG</sequence>
<dbReference type="GO" id="GO:0005829">
    <property type="term" value="C:cytosol"/>
    <property type="evidence" value="ECO:0007669"/>
    <property type="project" value="TreeGrafter"/>
</dbReference>
<dbReference type="AlphaFoldDB" id="A0A1M7ZCK5"/>
<organism evidence="1 2">
    <name type="scientific">Algoriphagus zhangzhouensis</name>
    <dbReference type="NCBI Taxonomy" id="1073327"/>
    <lineage>
        <taxon>Bacteria</taxon>
        <taxon>Pseudomonadati</taxon>
        <taxon>Bacteroidota</taxon>
        <taxon>Cytophagia</taxon>
        <taxon>Cytophagales</taxon>
        <taxon>Cyclobacteriaceae</taxon>
        <taxon>Algoriphagus</taxon>
    </lineage>
</organism>
<dbReference type="OrthoDB" id="5504491at2"/>
<dbReference type="InterPro" id="IPR023214">
    <property type="entry name" value="HAD_sf"/>
</dbReference>
<dbReference type="GO" id="GO:0008967">
    <property type="term" value="F:phosphoglycolate phosphatase activity"/>
    <property type="evidence" value="ECO:0007669"/>
    <property type="project" value="TreeGrafter"/>
</dbReference>
<dbReference type="InterPro" id="IPR023198">
    <property type="entry name" value="PGP-like_dom2"/>
</dbReference>
<evidence type="ECO:0000313" key="2">
    <source>
        <dbReference type="Proteomes" id="UP000184609"/>
    </source>
</evidence>
<dbReference type="SUPFAM" id="SSF56784">
    <property type="entry name" value="HAD-like"/>
    <property type="match status" value="1"/>
</dbReference>
<dbReference type="EMBL" id="FRXN01000003">
    <property type="protein sequence ID" value="SHO62539.1"/>
    <property type="molecule type" value="Genomic_DNA"/>
</dbReference>
<reference evidence="2" key="1">
    <citation type="submission" date="2016-12" db="EMBL/GenBank/DDBJ databases">
        <authorList>
            <person name="Varghese N."/>
            <person name="Submissions S."/>
        </authorList>
    </citation>
    <scope>NUCLEOTIDE SEQUENCE [LARGE SCALE GENOMIC DNA]</scope>
    <source>
        <strain evidence="2">DSM 25035</strain>
    </source>
</reference>
<dbReference type="RefSeq" id="WP_073571810.1">
    <property type="nucleotide sequence ID" value="NZ_FRXN01000003.1"/>
</dbReference>
<dbReference type="Gene3D" id="1.10.150.240">
    <property type="entry name" value="Putative phosphatase, domain 2"/>
    <property type="match status" value="1"/>
</dbReference>
<dbReference type="InterPro" id="IPR036412">
    <property type="entry name" value="HAD-like_sf"/>
</dbReference>
<dbReference type="SFLD" id="SFLDG01135">
    <property type="entry name" value="C1.5.6:_HAD__Beta-PGM__Phospha"/>
    <property type="match status" value="1"/>
</dbReference>
<dbReference type="InterPro" id="IPR050155">
    <property type="entry name" value="HAD-like_hydrolase_sf"/>
</dbReference>
<accession>A0A1M7ZCK5</accession>
<name>A0A1M7ZCK5_9BACT</name>
<dbReference type="STRING" id="1073327.SAMN04488108_2144"/>